<feature type="domain" description="F-box/LRR-repeat protein 15-like leucin rich repeat" evidence="1">
    <location>
        <begin position="344"/>
        <end position="509"/>
    </location>
</feature>
<reference evidence="2" key="1">
    <citation type="submission" date="2023-03" db="EMBL/GenBank/DDBJ databases">
        <authorList>
            <person name="Julca I."/>
        </authorList>
    </citation>
    <scope>NUCLEOTIDE SEQUENCE</scope>
</reference>
<protein>
    <submittedName>
        <fullName evidence="2">OLC1v1001942C2</fullName>
    </submittedName>
</protein>
<dbReference type="Pfam" id="PF25372">
    <property type="entry name" value="DUF7885"/>
    <property type="match status" value="1"/>
</dbReference>
<dbReference type="GO" id="GO:0019005">
    <property type="term" value="C:SCF ubiquitin ligase complex"/>
    <property type="evidence" value="ECO:0007669"/>
    <property type="project" value="TreeGrafter"/>
</dbReference>
<dbReference type="InterPro" id="IPR001611">
    <property type="entry name" value="Leu-rich_rpt"/>
</dbReference>
<evidence type="ECO:0000259" key="1">
    <source>
        <dbReference type="Pfam" id="PF25372"/>
    </source>
</evidence>
<dbReference type="GO" id="GO:0031146">
    <property type="term" value="P:SCF-dependent proteasomal ubiquitin-dependent protein catabolic process"/>
    <property type="evidence" value="ECO:0007669"/>
    <property type="project" value="TreeGrafter"/>
</dbReference>
<dbReference type="Pfam" id="PF13516">
    <property type="entry name" value="LRR_6"/>
    <property type="match status" value="1"/>
</dbReference>
<dbReference type="Gene3D" id="3.80.10.10">
    <property type="entry name" value="Ribonuclease Inhibitor"/>
    <property type="match status" value="4"/>
</dbReference>
<evidence type="ECO:0000313" key="2">
    <source>
        <dbReference type="EMBL" id="CAI9103459.1"/>
    </source>
</evidence>
<organism evidence="2 3">
    <name type="scientific">Oldenlandia corymbosa var. corymbosa</name>
    <dbReference type="NCBI Taxonomy" id="529605"/>
    <lineage>
        <taxon>Eukaryota</taxon>
        <taxon>Viridiplantae</taxon>
        <taxon>Streptophyta</taxon>
        <taxon>Embryophyta</taxon>
        <taxon>Tracheophyta</taxon>
        <taxon>Spermatophyta</taxon>
        <taxon>Magnoliopsida</taxon>
        <taxon>eudicotyledons</taxon>
        <taxon>Gunneridae</taxon>
        <taxon>Pentapetalae</taxon>
        <taxon>asterids</taxon>
        <taxon>lamiids</taxon>
        <taxon>Gentianales</taxon>
        <taxon>Rubiaceae</taxon>
        <taxon>Rubioideae</taxon>
        <taxon>Spermacoceae</taxon>
        <taxon>Hedyotis-Oldenlandia complex</taxon>
        <taxon>Oldenlandia</taxon>
    </lineage>
</organism>
<dbReference type="AlphaFoldDB" id="A0AAV1D6F7"/>
<dbReference type="SMART" id="SM00367">
    <property type="entry name" value="LRR_CC"/>
    <property type="match status" value="17"/>
</dbReference>
<proteinExistence type="predicted"/>
<dbReference type="InterPro" id="IPR057207">
    <property type="entry name" value="FBXL15_LRR"/>
</dbReference>
<sequence length="650" mass="71462">MEDDDAPAEILSHLNEDLLTRIYAFLYHQDHRDTKSFRATCKAFLRVDSLVRTHLKILRPEFLPRLLTKFPSVSSLDFSGCPRFDDGAVALLLRNGSGRIWAPRLRRVVLRRSCGLGYHGLGILVRACPFLEDLDVSFCCAFGDLEAAAISCAANLRDLKLDKCLGVTDVGLAKIAVGCQSLEKLSLKWCFEITDLGIDLLSKKCSTLKLLNISYLKVTNEALRSIARMERLEVLTMVGCGAVDDGGLMYLSTACPLLQVLDVSRCDKLSSSSVLSVIKGRSGLLELNGSYLFLDLHLGSFTSLKDLKNLKTLNVDGAFISKSSFQIISRSCKFLVEIGLGKCKGVTDKGILQLVSGCTNLRMFNLTCCGDITDIAISGIAKSCLNLVCLKLECCNLLSERSLYCLGSFSVLLEELDLTDCFGVNDVGLSYLSKCSNLVRLKLGLCTNISDKGLSYIASYCKQICELDLYRCSEVGDDGLAALSIGCKKLKKLNLSYCNKVTDKGMMYLGNMEVLSDLELRSLLNITGDGLVKLASGCIELSQLDLKHCENVDDTGFWAIAHYSRNLQQINLSNCAISDVGLCMVMGNLTRLQDVKLVNLKNVSINGLELALRACCVRLKKVKLLASLRFLLSQEIVEMLGARGCRIRWD</sequence>
<dbReference type="EMBL" id="OX459121">
    <property type="protein sequence ID" value="CAI9103459.1"/>
    <property type="molecule type" value="Genomic_DNA"/>
</dbReference>
<dbReference type="PANTHER" id="PTHR13318">
    <property type="entry name" value="PARTNER OF PAIRED, ISOFORM B-RELATED"/>
    <property type="match status" value="1"/>
</dbReference>
<dbReference type="Proteomes" id="UP001161247">
    <property type="component" value="Chromosome 4"/>
</dbReference>
<name>A0AAV1D6F7_OLDCO</name>
<dbReference type="PANTHER" id="PTHR13318:SF190">
    <property type="entry name" value="PARTNER OF PAIRED, ISOFORM B"/>
    <property type="match status" value="1"/>
</dbReference>
<dbReference type="InterPro" id="IPR006553">
    <property type="entry name" value="Leu-rich_rpt_Cys-con_subtyp"/>
</dbReference>
<dbReference type="SUPFAM" id="SSF52047">
    <property type="entry name" value="RNI-like"/>
    <property type="match status" value="3"/>
</dbReference>
<dbReference type="FunFam" id="3.80.10.10:FF:000276">
    <property type="entry name" value="F-box/LRR-repeat protein 3"/>
    <property type="match status" value="1"/>
</dbReference>
<evidence type="ECO:0000313" key="3">
    <source>
        <dbReference type="Proteomes" id="UP001161247"/>
    </source>
</evidence>
<accession>A0AAV1D6F7</accession>
<keyword evidence="3" id="KW-1185">Reference proteome</keyword>
<dbReference type="InterPro" id="IPR032675">
    <property type="entry name" value="LRR_dom_sf"/>
</dbReference>
<gene>
    <name evidence="2" type="ORF">OLC1_LOCUS12618</name>
</gene>